<accession>A0A147F6E2</accession>
<organism evidence="1 2">
    <name type="scientific">Microbacterium testaceum</name>
    <name type="common">Aureobacterium testaceum</name>
    <name type="synonym">Brevibacterium testaceum</name>
    <dbReference type="NCBI Taxonomy" id="2033"/>
    <lineage>
        <taxon>Bacteria</taxon>
        <taxon>Bacillati</taxon>
        <taxon>Actinomycetota</taxon>
        <taxon>Actinomycetes</taxon>
        <taxon>Micrococcales</taxon>
        <taxon>Microbacteriaceae</taxon>
        <taxon>Microbacterium</taxon>
    </lineage>
</organism>
<dbReference type="Proteomes" id="UP000072189">
    <property type="component" value="Unassembled WGS sequence"/>
</dbReference>
<reference evidence="1 2" key="1">
    <citation type="journal article" date="2016" name="Front. Microbiol.">
        <title>Genomic Resource of Rice Seed Associated Bacteria.</title>
        <authorList>
            <person name="Midha S."/>
            <person name="Bansal K."/>
            <person name="Sharma S."/>
            <person name="Kumar N."/>
            <person name="Patil P.P."/>
            <person name="Chaudhry V."/>
            <person name="Patil P.B."/>
        </authorList>
    </citation>
    <scope>NUCLEOTIDE SEQUENCE [LARGE SCALE GENOMIC DNA]</scope>
    <source>
        <strain evidence="1 2">RSA3</strain>
    </source>
</reference>
<evidence type="ECO:0000313" key="1">
    <source>
        <dbReference type="EMBL" id="KTS11080.1"/>
    </source>
</evidence>
<protein>
    <recommendedName>
        <fullName evidence="3">Glycosyltransferase</fullName>
    </recommendedName>
</protein>
<name>A0A147F6E2_MICTE</name>
<dbReference type="AlphaFoldDB" id="A0A147F6E2"/>
<sequence>MPAPSRAPVLHVILRTTPSENRKNRPAWYSKNRCIASMFTAAEHARATGLDVRVTVAVDVSSGLAYPGSISRLLRRADSFLVVRGGTAAKSWRPVIRAVRSSIRPDDDDLVYFVEDDHLHRPEALRLLVEGSADYRLLYALASEHGTITPLRPGWAHVPGGTSSFAVTGRALRADASRHLWMSCGGGAWDELSWRALGSHVSKPGLAYVLAPFHPTPKWPRPWGLRPLRHAAFRLLCLLLARGRQRSIELRLPIQVTHCEKGMLAGEDDWARVALSMDTQPDAEHAPVHVPDAATIIPPRTRRRDVRALLAALG</sequence>
<evidence type="ECO:0008006" key="3">
    <source>
        <dbReference type="Google" id="ProtNLM"/>
    </source>
</evidence>
<proteinExistence type="predicted"/>
<gene>
    <name evidence="1" type="ORF">RSA3_11130</name>
</gene>
<comment type="caution">
    <text evidence="1">The sequence shown here is derived from an EMBL/GenBank/DDBJ whole genome shotgun (WGS) entry which is preliminary data.</text>
</comment>
<evidence type="ECO:0000313" key="2">
    <source>
        <dbReference type="Proteomes" id="UP000072189"/>
    </source>
</evidence>
<dbReference type="EMBL" id="LDRV01000068">
    <property type="protein sequence ID" value="KTS11080.1"/>
    <property type="molecule type" value="Genomic_DNA"/>
</dbReference>
<dbReference type="PATRIC" id="fig|2033.7.peg.2984"/>
<dbReference type="RefSeq" id="WP_058614397.1">
    <property type="nucleotide sequence ID" value="NZ_LDRV01000068.1"/>
</dbReference>